<proteinExistence type="predicted"/>
<feature type="region of interest" description="Disordered" evidence="1">
    <location>
        <begin position="1"/>
        <end position="136"/>
    </location>
</feature>
<dbReference type="PANTHER" id="PTHR43384:SF14">
    <property type="entry name" value="ESX-1 SECRETION-ASSOCIATED PROTEIN ESPI"/>
    <property type="match status" value="1"/>
</dbReference>
<sequence>MSDEYTDDAFVNPPWLQGASSAPASAATQPPQPPMVPLPKQESPVTPSKSQEEEKPQAVAPVQQQESTPAADETPKEVSAPAPGQVPPPPAVPPAMVPQGPPPQGMPPQGPPFQQPPMQPGPMPQPQQMPNGYGIPAPGVPMQGMPPQNVIHPMHQQHGPGPQYPGGLQAPQERKLAQQGWRKAINAASGGLIRLGESKGQQEVNALVGRVRAPISGQFNLAVLSLKGGVGKTTTTIGIGSAFASLRGDRVIAVDANPDLGTLASRVPRQTASTVRTLLHAQRTETYSDVRMHTSQAVSRLEVLASERDPVISESFSEDEYRKVIAILERHYNIILTDCGTGLMHSAMGGVLDIADSLIIISSPAVDGAESATATLDWLSLHGYENLVRQAVVVISASKPGSALIDLDMLTQHFLGRVRAVQIIPYDEHLAVGSHVDLDSLHRKTRTAFLELAATVADSFGQPAGAWGPMGPPMMPQSGYGMPVVPEQQMPPGPPAGAE</sequence>
<dbReference type="PANTHER" id="PTHR43384">
    <property type="entry name" value="SEPTUM SITE-DETERMINING PROTEIN MIND HOMOLOG, CHLOROPLASTIC-RELATED"/>
    <property type="match status" value="1"/>
</dbReference>
<evidence type="ECO:0000313" key="4">
    <source>
        <dbReference type="Proteomes" id="UP000035088"/>
    </source>
</evidence>
<feature type="compositionally biased region" description="Pro residues" evidence="1">
    <location>
        <begin position="84"/>
        <end position="127"/>
    </location>
</feature>
<feature type="compositionally biased region" description="Low complexity" evidence="1">
    <location>
        <begin position="17"/>
        <end position="29"/>
    </location>
</feature>
<dbReference type="Proteomes" id="UP000035088">
    <property type="component" value="Unassembled WGS sequence"/>
</dbReference>
<evidence type="ECO:0000259" key="2">
    <source>
        <dbReference type="Pfam" id="PF13614"/>
    </source>
</evidence>
<dbReference type="GO" id="GO:0009898">
    <property type="term" value="C:cytoplasmic side of plasma membrane"/>
    <property type="evidence" value="ECO:0007669"/>
    <property type="project" value="TreeGrafter"/>
</dbReference>
<dbReference type="GO" id="GO:0016887">
    <property type="term" value="F:ATP hydrolysis activity"/>
    <property type="evidence" value="ECO:0007669"/>
    <property type="project" value="TreeGrafter"/>
</dbReference>
<dbReference type="GO" id="GO:0005829">
    <property type="term" value="C:cytosol"/>
    <property type="evidence" value="ECO:0007669"/>
    <property type="project" value="TreeGrafter"/>
</dbReference>
<accession>G7H034</accession>
<dbReference type="Gene3D" id="3.40.50.300">
    <property type="entry name" value="P-loop containing nucleotide triphosphate hydrolases"/>
    <property type="match status" value="1"/>
</dbReference>
<evidence type="ECO:0000313" key="3">
    <source>
        <dbReference type="EMBL" id="GAB09209.1"/>
    </source>
</evidence>
<dbReference type="STRING" id="1073574.GOARA_033_00100"/>
<organism evidence="3 4">
    <name type="scientific">Gordonia araii NBRC 100433</name>
    <dbReference type="NCBI Taxonomy" id="1073574"/>
    <lineage>
        <taxon>Bacteria</taxon>
        <taxon>Bacillati</taxon>
        <taxon>Actinomycetota</taxon>
        <taxon>Actinomycetes</taxon>
        <taxon>Mycobacteriales</taxon>
        <taxon>Gordoniaceae</taxon>
        <taxon>Gordonia</taxon>
    </lineage>
</organism>
<dbReference type="Pfam" id="PF13614">
    <property type="entry name" value="AAA_31"/>
    <property type="match status" value="1"/>
</dbReference>
<dbReference type="InterPro" id="IPR027417">
    <property type="entry name" value="P-loop_NTPase"/>
</dbReference>
<name>G7H034_9ACTN</name>
<dbReference type="SUPFAM" id="SSF52540">
    <property type="entry name" value="P-loop containing nucleoside triphosphate hydrolases"/>
    <property type="match status" value="1"/>
</dbReference>
<keyword evidence="4" id="KW-1185">Reference proteome</keyword>
<comment type="caution">
    <text evidence="3">The sequence shown here is derived from an EMBL/GenBank/DDBJ whole genome shotgun (WGS) entry which is preliminary data.</text>
</comment>
<protein>
    <recommendedName>
        <fullName evidence="2">AAA domain-containing protein</fullName>
    </recommendedName>
</protein>
<evidence type="ECO:0000256" key="1">
    <source>
        <dbReference type="SAM" id="MobiDB-lite"/>
    </source>
</evidence>
<gene>
    <name evidence="3" type="ORF">GOARA_033_00100</name>
</gene>
<dbReference type="GO" id="GO:0005524">
    <property type="term" value="F:ATP binding"/>
    <property type="evidence" value="ECO:0007669"/>
    <property type="project" value="TreeGrafter"/>
</dbReference>
<dbReference type="InterPro" id="IPR050625">
    <property type="entry name" value="ParA/MinD_ATPase"/>
</dbReference>
<dbReference type="RefSeq" id="WP_007321286.1">
    <property type="nucleotide sequence ID" value="NZ_BAEE01000033.1"/>
</dbReference>
<dbReference type="GO" id="GO:0051782">
    <property type="term" value="P:negative regulation of cell division"/>
    <property type="evidence" value="ECO:0007669"/>
    <property type="project" value="TreeGrafter"/>
</dbReference>
<dbReference type="AlphaFoldDB" id="G7H034"/>
<dbReference type="InterPro" id="IPR025669">
    <property type="entry name" value="AAA_dom"/>
</dbReference>
<reference evidence="3 4" key="1">
    <citation type="submission" date="2011-11" db="EMBL/GenBank/DDBJ databases">
        <title>Whole genome shotgun sequence of Gordonia araii NBRC 100433.</title>
        <authorList>
            <person name="Yoshida Y."/>
            <person name="Hosoyama A."/>
            <person name="Tsuchikane K."/>
            <person name="Katsumata H."/>
            <person name="Yamazaki S."/>
            <person name="Fujita N."/>
        </authorList>
    </citation>
    <scope>NUCLEOTIDE SEQUENCE [LARGE SCALE GENOMIC DNA]</scope>
    <source>
        <strain evidence="3 4">NBRC 100433</strain>
    </source>
</reference>
<feature type="domain" description="AAA" evidence="2">
    <location>
        <begin position="222"/>
        <end position="376"/>
    </location>
</feature>
<dbReference type="EMBL" id="BAEE01000033">
    <property type="protein sequence ID" value="GAB09209.1"/>
    <property type="molecule type" value="Genomic_DNA"/>
</dbReference>